<evidence type="ECO:0000256" key="6">
    <source>
        <dbReference type="ARBA" id="ARBA00022833"/>
    </source>
</evidence>
<evidence type="ECO:0000259" key="13">
    <source>
        <dbReference type="PROSITE" id="PS51084"/>
    </source>
</evidence>
<dbReference type="AlphaFoldDB" id="A0AAV2IA26"/>
<dbReference type="PROSITE" id="PS00028">
    <property type="entry name" value="ZINC_FINGER_C2H2_1"/>
    <property type="match status" value="1"/>
</dbReference>
<dbReference type="Gene3D" id="3.30.428.10">
    <property type="entry name" value="HIT-like"/>
    <property type="match status" value="1"/>
</dbReference>
<dbReference type="PANTHER" id="PTHR12486">
    <property type="entry name" value="APRATAXIN-RELATED"/>
    <property type="match status" value="1"/>
</dbReference>
<name>A0AAV2IA26_LYMST</name>
<evidence type="ECO:0000256" key="1">
    <source>
        <dbReference type="ARBA" id="ARBA00004123"/>
    </source>
</evidence>
<dbReference type="InterPro" id="IPR032566">
    <property type="entry name" value="Znf-C2HE"/>
</dbReference>
<dbReference type="SUPFAM" id="SSF54197">
    <property type="entry name" value="HIT-like"/>
    <property type="match status" value="1"/>
</dbReference>
<dbReference type="GO" id="GO:0008270">
    <property type="term" value="F:zinc ion binding"/>
    <property type="evidence" value="ECO:0007669"/>
    <property type="project" value="UniProtKB-KW"/>
</dbReference>
<dbReference type="GO" id="GO:0003697">
    <property type="term" value="F:single-stranded DNA binding"/>
    <property type="evidence" value="ECO:0007669"/>
    <property type="project" value="TreeGrafter"/>
</dbReference>
<dbReference type="GO" id="GO:1990165">
    <property type="term" value="F:single-strand break-containing DNA binding"/>
    <property type="evidence" value="ECO:0007669"/>
    <property type="project" value="TreeGrafter"/>
</dbReference>
<dbReference type="PROSITE" id="PS50157">
    <property type="entry name" value="ZINC_FINGER_C2H2_2"/>
    <property type="match status" value="1"/>
</dbReference>
<dbReference type="InterPro" id="IPR036265">
    <property type="entry name" value="HIT-like_sf"/>
</dbReference>
<keyword evidence="3" id="KW-0227">DNA damage</keyword>
<evidence type="ECO:0000256" key="2">
    <source>
        <dbReference type="ARBA" id="ARBA00022723"/>
    </source>
</evidence>
<evidence type="ECO:0000256" key="9">
    <source>
        <dbReference type="ARBA" id="ARBA00023242"/>
    </source>
</evidence>
<evidence type="ECO:0000256" key="10">
    <source>
        <dbReference type="PROSITE-ProRule" id="PRU00042"/>
    </source>
</evidence>
<dbReference type="PROSITE" id="PS00892">
    <property type="entry name" value="HIT_1"/>
    <property type="match status" value="1"/>
</dbReference>
<evidence type="ECO:0000256" key="7">
    <source>
        <dbReference type="ARBA" id="ARBA00023125"/>
    </source>
</evidence>
<dbReference type="GO" id="GO:0033699">
    <property type="term" value="F:DNA 5'-adenosine monophosphate hydrolase activity"/>
    <property type="evidence" value="ECO:0007669"/>
    <property type="project" value="TreeGrafter"/>
</dbReference>
<evidence type="ECO:0000313" key="14">
    <source>
        <dbReference type="EMBL" id="CAL1541380.1"/>
    </source>
</evidence>
<dbReference type="FunFam" id="3.30.428.10:FF:000004">
    <property type="entry name" value="aprataxin isoform X2"/>
    <property type="match status" value="1"/>
</dbReference>
<dbReference type="Pfam" id="PF16278">
    <property type="entry name" value="zf-C2HE"/>
    <property type="match status" value="1"/>
</dbReference>
<evidence type="ECO:0008006" key="16">
    <source>
        <dbReference type="Google" id="ProtNLM"/>
    </source>
</evidence>
<organism evidence="14 15">
    <name type="scientific">Lymnaea stagnalis</name>
    <name type="common">Great pond snail</name>
    <name type="synonym">Helix stagnalis</name>
    <dbReference type="NCBI Taxonomy" id="6523"/>
    <lineage>
        <taxon>Eukaryota</taxon>
        <taxon>Metazoa</taxon>
        <taxon>Spiralia</taxon>
        <taxon>Lophotrochozoa</taxon>
        <taxon>Mollusca</taxon>
        <taxon>Gastropoda</taxon>
        <taxon>Heterobranchia</taxon>
        <taxon>Euthyneura</taxon>
        <taxon>Panpulmonata</taxon>
        <taxon>Hygrophila</taxon>
        <taxon>Lymnaeoidea</taxon>
        <taxon>Lymnaeidae</taxon>
        <taxon>Lymnaea</taxon>
    </lineage>
</organism>
<keyword evidence="7" id="KW-0238">DNA-binding</keyword>
<sequence length="213" mass="24557">MKKLKVDQTTTLLYQVIMKAMNSSSRPTGGWSQGLLAAMNNPEVVIDSDDQLVVIKDKYPKALFHFLVLPKRNIPNLKSLTQKDLELLKHIHKKGEEIANRANKELRFRLGYHAVPSMSHLHMHVISQDFNSPCLKNKKHWNSFNTHYFIDSVDLIREIEKTGHWKSDQAEMNAFLKKDLRCHVCKEVFQTIPSLKAHISLHDVTKHHDSSSS</sequence>
<feature type="short sequence motif" description="Histidine triad motif" evidence="11">
    <location>
        <begin position="120"/>
        <end position="124"/>
    </location>
</feature>
<dbReference type="InterPro" id="IPR019808">
    <property type="entry name" value="Histidine_triad_CS"/>
</dbReference>
<keyword evidence="15" id="KW-1185">Reference proteome</keyword>
<dbReference type="EMBL" id="CAXITT010000429">
    <property type="protein sequence ID" value="CAL1541380.1"/>
    <property type="molecule type" value="Genomic_DNA"/>
</dbReference>
<evidence type="ECO:0000256" key="8">
    <source>
        <dbReference type="ARBA" id="ARBA00023204"/>
    </source>
</evidence>
<evidence type="ECO:0000256" key="5">
    <source>
        <dbReference type="ARBA" id="ARBA00022801"/>
    </source>
</evidence>
<protein>
    <recommendedName>
        <fullName evidence="16">Aprataxin</fullName>
    </recommendedName>
</protein>
<feature type="domain" description="C2H2-type" evidence="12">
    <location>
        <begin position="180"/>
        <end position="207"/>
    </location>
</feature>
<keyword evidence="2" id="KW-0479">Metal-binding</keyword>
<dbReference type="GO" id="GO:0005634">
    <property type="term" value="C:nucleus"/>
    <property type="evidence" value="ECO:0007669"/>
    <property type="project" value="UniProtKB-SubCell"/>
</dbReference>
<keyword evidence="6" id="KW-0862">Zinc</keyword>
<proteinExistence type="predicted"/>
<evidence type="ECO:0000256" key="11">
    <source>
        <dbReference type="PROSITE-ProRule" id="PRU00464"/>
    </source>
</evidence>
<dbReference type="Pfam" id="PF11969">
    <property type="entry name" value="DcpS_C"/>
    <property type="match status" value="1"/>
</dbReference>
<keyword evidence="5" id="KW-0378">Hydrolase</keyword>
<dbReference type="GO" id="GO:0003725">
    <property type="term" value="F:double-stranded RNA binding"/>
    <property type="evidence" value="ECO:0007669"/>
    <property type="project" value="TreeGrafter"/>
</dbReference>
<dbReference type="InterPro" id="IPR011146">
    <property type="entry name" value="HIT-like"/>
</dbReference>
<evidence type="ECO:0000256" key="4">
    <source>
        <dbReference type="ARBA" id="ARBA00022771"/>
    </source>
</evidence>
<dbReference type="InterPro" id="IPR013087">
    <property type="entry name" value="Znf_C2H2_type"/>
</dbReference>
<accession>A0AAV2IA26</accession>
<evidence type="ECO:0000256" key="3">
    <source>
        <dbReference type="ARBA" id="ARBA00022763"/>
    </source>
</evidence>
<evidence type="ECO:0000313" key="15">
    <source>
        <dbReference type="Proteomes" id="UP001497497"/>
    </source>
</evidence>
<dbReference type="GO" id="GO:0000012">
    <property type="term" value="P:single strand break repair"/>
    <property type="evidence" value="ECO:0007669"/>
    <property type="project" value="TreeGrafter"/>
</dbReference>
<comment type="caution">
    <text evidence="14">The sequence shown here is derived from an EMBL/GenBank/DDBJ whole genome shotgun (WGS) entry which is preliminary data.</text>
</comment>
<keyword evidence="9" id="KW-0539">Nucleus</keyword>
<dbReference type="PROSITE" id="PS51084">
    <property type="entry name" value="HIT_2"/>
    <property type="match status" value="1"/>
</dbReference>
<keyword evidence="8" id="KW-0234">DNA repair</keyword>
<reference evidence="14 15" key="1">
    <citation type="submission" date="2024-04" db="EMBL/GenBank/DDBJ databases">
        <authorList>
            <consortium name="Genoscope - CEA"/>
            <person name="William W."/>
        </authorList>
    </citation>
    <scope>NUCLEOTIDE SEQUENCE [LARGE SCALE GENOMIC DNA]</scope>
</reference>
<dbReference type="Proteomes" id="UP001497497">
    <property type="component" value="Unassembled WGS sequence"/>
</dbReference>
<keyword evidence="4 10" id="KW-0863">Zinc-finger</keyword>
<dbReference type="GO" id="GO:0030983">
    <property type="term" value="F:mismatched DNA binding"/>
    <property type="evidence" value="ECO:0007669"/>
    <property type="project" value="TreeGrafter"/>
</dbReference>
<evidence type="ECO:0000259" key="12">
    <source>
        <dbReference type="PROSITE" id="PS50157"/>
    </source>
</evidence>
<feature type="domain" description="HIT" evidence="13">
    <location>
        <begin position="32"/>
        <end position="135"/>
    </location>
</feature>
<gene>
    <name evidence="14" type="ORF">GSLYS_00014986001</name>
</gene>
<comment type="subcellular location">
    <subcellularLocation>
        <location evidence="1">Nucleus</location>
    </subcellularLocation>
</comment>
<dbReference type="PANTHER" id="PTHR12486:SF4">
    <property type="entry name" value="APRATAXIN"/>
    <property type="match status" value="1"/>
</dbReference>